<evidence type="ECO:0000313" key="6">
    <source>
        <dbReference type="EMBL" id="MDZ5031647.1"/>
    </source>
</evidence>
<reference evidence="2 13" key="7">
    <citation type="submission" date="2020-12" db="EMBL/GenBank/DDBJ databases">
        <title>Comparative genomics of Clostridium perfringens reveals patterns of host-associated phylogenetic clades and virulence factors.</title>
        <authorList>
            <person name="Smith A.H."/>
            <person name="Geier R."/>
        </authorList>
    </citation>
    <scope>NUCLEOTIDE SEQUENCE</scope>
    <source>
        <strain evidence="3 13">CHD15829P</strain>
        <strain evidence="2">CHD30677R</strain>
    </source>
</reference>
<evidence type="ECO:0000313" key="10">
    <source>
        <dbReference type="Proteomes" id="UP000247117"/>
    </source>
</evidence>
<evidence type="ECO:0000313" key="12">
    <source>
        <dbReference type="Proteomes" id="UP000481454"/>
    </source>
</evidence>
<reference evidence="1" key="2">
    <citation type="journal article" date="2018" name="Genome Biol.">
        <title>SKESA: strategic k-mer extension for scrupulous assemblies.</title>
        <authorList>
            <person name="Souvorov A."/>
            <person name="Agarwala R."/>
            <person name="Lipman D.J."/>
        </authorList>
    </citation>
    <scope>NUCLEOTIDE SEQUENCE</scope>
    <source>
        <strain evidence="1">C25</strain>
    </source>
</reference>
<dbReference type="Proteomes" id="UP001291306">
    <property type="component" value="Unassembled WGS sequence"/>
</dbReference>
<evidence type="ECO:0000313" key="5">
    <source>
        <dbReference type="EMBL" id="MDZ5007957.1"/>
    </source>
</evidence>
<dbReference type="Proteomes" id="UP000855421">
    <property type="component" value="Unassembled WGS sequence"/>
</dbReference>
<reference evidence="9 11" key="3">
    <citation type="submission" date="2018-06" db="EMBL/GenBank/DDBJ databases">
        <authorList>
            <consortium name="Pathogen Informatics"/>
            <person name="Doyle S."/>
        </authorList>
    </citation>
    <scope>NUCLEOTIDE SEQUENCE [LARGE SCALE GENOMIC DNA]</scope>
    <source>
        <strain evidence="9 11">NCTC10719</strain>
    </source>
</reference>
<reference evidence="7 12" key="5">
    <citation type="submission" date="2020-02" db="EMBL/GenBank/DDBJ databases">
        <title>Genomic Insights into the Phylogeny and Genetic Plasticity of the Human and Animal Enteric Pathogen Clostridium perfringens.</title>
        <authorList>
            <person name="Feng Y."/>
            <person name="Hu Y."/>
        </authorList>
    </citation>
    <scope>NUCLEOTIDE SEQUENCE [LARGE SCALE GENOMIC DNA]</scope>
    <source>
        <strain evidence="7 12">CP-40</strain>
    </source>
</reference>
<dbReference type="GeneID" id="93002072"/>
<accession>A0A174A2Q8</accession>
<protein>
    <submittedName>
        <fullName evidence="9">Uncharacterized protein</fullName>
    </submittedName>
</protein>
<dbReference type="Proteomes" id="UP000668068">
    <property type="component" value="Unassembled WGS sequence"/>
</dbReference>
<dbReference type="EMBL" id="WNVM01000001">
    <property type="protein sequence ID" value="MDZ5007957.1"/>
    <property type="molecule type" value="Genomic_DNA"/>
</dbReference>
<dbReference type="EMBL" id="WNVG01000004">
    <property type="protein sequence ID" value="MDZ5031647.1"/>
    <property type="molecule type" value="Genomic_DNA"/>
</dbReference>
<evidence type="ECO:0000313" key="8">
    <source>
        <dbReference type="EMBL" id="PWX40434.1"/>
    </source>
</evidence>
<dbReference type="EMBL" id="WNVC01000055">
    <property type="protein sequence ID" value="MDZ4999965.1"/>
    <property type="molecule type" value="Genomic_DNA"/>
</dbReference>
<dbReference type="EMBL" id="JAENQP010000002">
    <property type="protein sequence ID" value="MBO3358406.1"/>
    <property type="molecule type" value="Genomic_DNA"/>
</dbReference>
<dbReference type="EMBL" id="PJTB01000002">
    <property type="protein sequence ID" value="PWX40434.1"/>
    <property type="molecule type" value="Genomic_DNA"/>
</dbReference>
<dbReference type="Proteomes" id="UP000249986">
    <property type="component" value="Unassembled WGS sequence"/>
</dbReference>
<name>A0A174A2Q8_CLOPF</name>
<evidence type="ECO:0000313" key="2">
    <source>
        <dbReference type="EMBL" id="MBO3358406.1"/>
    </source>
</evidence>
<dbReference type="AlphaFoldDB" id="A0A174A2Q8"/>
<dbReference type="Proteomes" id="UP000481454">
    <property type="component" value="Unassembled WGS sequence"/>
</dbReference>
<evidence type="ECO:0000313" key="3">
    <source>
        <dbReference type="EMBL" id="MBO3416240.1"/>
    </source>
</evidence>
<dbReference type="Proteomes" id="UP000668358">
    <property type="component" value="Unassembled WGS sequence"/>
</dbReference>
<proteinExistence type="predicted"/>
<dbReference type="EMBL" id="DACTBT010000005">
    <property type="protein sequence ID" value="HAT4297933.1"/>
    <property type="molecule type" value="Genomic_DNA"/>
</dbReference>
<evidence type="ECO:0000313" key="4">
    <source>
        <dbReference type="EMBL" id="MDZ4999965.1"/>
    </source>
</evidence>
<gene>
    <name evidence="8" type="ORF">CYK91_09870</name>
    <name evidence="7" type="ORF">G6Z34_03000</name>
    <name evidence="5" type="ORF">GNF77_03355</name>
    <name evidence="4" type="ORF">GNF79_12820</name>
    <name evidence="6" type="ORF">GNF81_02320</name>
    <name evidence="1" type="ORF">I9063_001279</name>
    <name evidence="2" type="ORF">JJB47_06345</name>
    <name evidence="3" type="ORF">JJB78_06810</name>
    <name evidence="9" type="ORF">NCTC10719_00862</name>
</gene>
<evidence type="ECO:0000313" key="9">
    <source>
        <dbReference type="EMBL" id="SQB58883.1"/>
    </source>
</evidence>
<dbReference type="Proteomes" id="UP000247117">
    <property type="component" value="Unassembled WGS sequence"/>
</dbReference>
<dbReference type="Proteomes" id="UP001289066">
    <property type="component" value="Unassembled WGS sequence"/>
</dbReference>
<evidence type="ECO:0000313" key="11">
    <source>
        <dbReference type="Proteomes" id="UP000249986"/>
    </source>
</evidence>
<dbReference type="Proteomes" id="UP001292368">
    <property type="component" value="Unassembled WGS sequence"/>
</dbReference>
<organism evidence="9 11">
    <name type="scientific">Clostridium perfringens</name>
    <dbReference type="NCBI Taxonomy" id="1502"/>
    <lineage>
        <taxon>Bacteria</taxon>
        <taxon>Bacillati</taxon>
        <taxon>Bacillota</taxon>
        <taxon>Clostridia</taxon>
        <taxon>Eubacteriales</taxon>
        <taxon>Clostridiaceae</taxon>
        <taxon>Clostridium</taxon>
    </lineage>
</organism>
<reference evidence="8 10" key="1">
    <citation type="journal article" date="2018" name="BMC Genomics">
        <title>Whole genome analysis reveals the diversity and evolutionary relationships between necrotic enteritis-causing strains of Clostridium perfringens.</title>
        <authorList>
            <person name="Lacey J.A."/>
            <person name="Allnutt T.R."/>
            <person name="Vezina B."/>
            <person name="Van T.T.H."/>
            <person name="Stent T."/>
            <person name="Han X."/>
            <person name="Rood J.I."/>
            <person name="Wade B."/>
            <person name="Keyburn A.L."/>
            <person name="Seeman T."/>
            <person name="Chen H."/>
            <person name="Haring V."/>
            <person name="Johanesen P.A."/>
            <person name="Lyras D."/>
            <person name="Moore R.J."/>
        </authorList>
    </citation>
    <scope>NUCLEOTIDE SEQUENCE [LARGE SCALE GENOMIC DNA]</scope>
    <source>
        <strain evidence="8 10">EUR-NE15</strain>
    </source>
</reference>
<evidence type="ECO:0000313" key="13">
    <source>
        <dbReference type="Proteomes" id="UP000668358"/>
    </source>
</evidence>
<dbReference type="EMBL" id="UAWG01000002">
    <property type="protein sequence ID" value="SQB58883.1"/>
    <property type="molecule type" value="Genomic_DNA"/>
</dbReference>
<evidence type="ECO:0000313" key="1">
    <source>
        <dbReference type="EMBL" id="HAT4297933.1"/>
    </source>
</evidence>
<reference evidence="4" key="4">
    <citation type="submission" date="2019-11" db="EMBL/GenBank/DDBJ databases">
        <title>Characterization of Clostridium perfringens isolates from swine manure treated agricultural soils.</title>
        <authorList>
            <person name="Wushke S.T."/>
        </authorList>
    </citation>
    <scope>NUCLEOTIDE SEQUENCE</scope>
    <source>
        <strain evidence="5">V2</strain>
        <strain evidence="6">X15</strain>
        <strain evidence="4">X26</strain>
    </source>
</reference>
<sequence length="85" mass="9440">MSRKKCCKCRCRCKCECKCKGKKHDCCSQQSRNTGCSGFNACTTLPTLLILCQSGLLCNDRAYILFLLFWLCGGVNANSCGYECC</sequence>
<evidence type="ECO:0000313" key="7">
    <source>
        <dbReference type="EMBL" id="NGU29080.1"/>
    </source>
</evidence>
<dbReference type="RefSeq" id="WP_003477994.1">
    <property type="nucleotide sequence ID" value="NZ_AP026870.1"/>
</dbReference>
<dbReference type="EMBL" id="JAALLZ010000001">
    <property type="protein sequence ID" value="NGU29080.1"/>
    <property type="molecule type" value="Genomic_DNA"/>
</dbReference>
<reference evidence="1" key="6">
    <citation type="submission" date="2020-07" db="EMBL/GenBank/DDBJ databases">
        <authorList>
            <consortium name="NCBI Pathogen Detection Project"/>
        </authorList>
    </citation>
    <scope>NUCLEOTIDE SEQUENCE</scope>
    <source>
        <strain evidence="1">C25</strain>
    </source>
</reference>
<dbReference type="EMBL" id="JAENRE010000002">
    <property type="protein sequence ID" value="MBO3416240.1"/>
    <property type="molecule type" value="Genomic_DNA"/>
</dbReference>